<dbReference type="OrthoDB" id="9907116at2"/>
<accession>A0A660CDA8</accession>
<comment type="caution">
    <text evidence="1">The sequence shown here is derived from an EMBL/GenBank/DDBJ whole genome shotgun (WGS) entry which is preliminary data.</text>
</comment>
<gene>
    <name evidence="1" type="ORF">JD82_01745</name>
</gene>
<evidence type="ECO:0000313" key="2">
    <source>
        <dbReference type="Proteomes" id="UP000317303"/>
    </source>
</evidence>
<evidence type="ECO:0000313" key="1">
    <source>
        <dbReference type="EMBL" id="TWH19907.1"/>
    </source>
</evidence>
<sequence length="121" mass="12997">MGRVATRALDIGRKVRSRKEKTAAESAAPRFRLENVSGLVYRLVNAGPVTASDIVIEPGEATGLRLGRHLPTADKPVTLGPDEDHRLILAIAPSNGSTRPTLRIHCSELDEPCTVRVTPPA</sequence>
<dbReference type="AlphaFoldDB" id="A0A660CDA8"/>
<organism evidence="1 2">
    <name type="scientific">Prauserella rugosa</name>
    <dbReference type="NCBI Taxonomy" id="43354"/>
    <lineage>
        <taxon>Bacteria</taxon>
        <taxon>Bacillati</taxon>
        <taxon>Actinomycetota</taxon>
        <taxon>Actinomycetes</taxon>
        <taxon>Pseudonocardiales</taxon>
        <taxon>Pseudonocardiaceae</taxon>
        <taxon>Prauserella</taxon>
    </lineage>
</organism>
<protein>
    <submittedName>
        <fullName evidence="1">Uncharacterized protein</fullName>
    </submittedName>
</protein>
<dbReference type="EMBL" id="VLJV01000001">
    <property type="protein sequence ID" value="TWH19907.1"/>
    <property type="molecule type" value="Genomic_DNA"/>
</dbReference>
<keyword evidence="2" id="KW-1185">Reference proteome</keyword>
<dbReference type="Proteomes" id="UP000317303">
    <property type="component" value="Unassembled WGS sequence"/>
</dbReference>
<name>A0A660CDA8_9PSEU</name>
<dbReference type="RefSeq" id="WP_145600381.1">
    <property type="nucleotide sequence ID" value="NZ_JOIJ01000015.1"/>
</dbReference>
<reference evidence="1 2" key="1">
    <citation type="submission" date="2019-07" db="EMBL/GenBank/DDBJ databases">
        <title>R&amp;d 2014.</title>
        <authorList>
            <person name="Klenk H.-P."/>
        </authorList>
    </citation>
    <scope>NUCLEOTIDE SEQUENCE [LARGE SCALE GENOMIC DNA]</scope>
    <source>
        <strain evidence="1 2">DSM 43194</strain>
    </source>
</reference>
<proteinExistence type="predicted"/>